<dbReference type="InterPro" id="IPR052376">
    <property type="entry name" value="Oxidative_Scav/Glycosyltrans"/>
</dbReference>
<feature type="coiled-coil region" evidence="1">
    <location>
        <begin position="70"/>
        <end position="177"/>
    </location>
</feature>
<dbReference type="PANTHER" id="PTHR39082">
    <property type="entry name" value="PHOSPHOLIPASE C-BETA-2-RELATED"/>
    <property type="match status" value="1"/>
</dbReference>
<feature type="domain" description="C4-type zinc ribbon" evidence="3">
    <location>
        <begin position="222"/>
        <end position="256"/>
    </location>
</feature>
<sequence>MGGASPPGEFRTKDERSTAVKAEPAVQRQLLDLAKVDAELTRVAHRRRTLPELAEISDVEKRLRERRDALVAVQTAASDLEREVSKQEREVESVRARADRDRKLMESGSVSAKQLTDLEHELETLARRQAALEDDQLELMERKEAVDADVQRTAAEVDKTEQELVDVRKRRDEALADLDTTQARREADREGLLSKLPENLVALYERVRAHKGIGAALLKARRCGACQLELDRSAIAEIKAAPDDEVVQCDNCGAILVRTLESGL</sequence>
<dbReference type="Proteomes" id="UP000002791">
    <property type="component" value="Chromosome"/>
</dbReference>
<feature type="region of interest" description="Disordered" evidence="2">
    <location>
        <begin position="1"/>
        <end position="23"/>
    </location>
</feature>
<dbReference type="PANTHER" id="PTHR39082:SF1">
    <property type="entry name" value="SCAVENGER RECEPTOR CLASS A MEMBER 3"/>
    <property type="match status" value="1"/>
</dbReference>
<dbReference type="HOGENOM" id="CLU_073076_0_0_11"/>
<dbReference type="EMBL" id="CM001440">
    <property type="protein sequence ID" value="EHR59755.1"/>
    <property type="molecule type" value="Genomic_DNA"/>
</dbReference>
<evidence type="ECO:0000256" key="2">
    <source>
        <dbReference type="SAM" id="MobiDB-lite"/>
    </source>
</evidence>
<protein>
    <submittedName>
        <fullName evidence="5">Zn-ribbon protein</fullName>
    </submittedName>
</protein>
<dbReference type="AlphaFoldDB" id="H5XJK5"/>
<feature type="domain" description="CT398-like coiled coil hairpin" evidence="4">
    <location>
        <begin position="33"/>
        <end position="212"/>
    </location>
</feature>
<reference evidence="5 6" key="1">
    <citation type="submission" date="2011-11" db="EMBL/GenBank/DDBJ databases">
        <title>The Noncontiguous Finished sequence of Saccharomonospora cyanea NA-134.</title>
        <authorList>
            <consortium name="US DOE Joint Genome Institute"/>
            <person name="Lucas S."/>
            <person name="Han J."/>
            <person name="Lapidus A."/>
            <person name="Cheng J.-F."/>
            <person name="Goodwin L."/>
            <person name="Pitluck S."/>
            <person name="Peters L."/>
            <person name="Ovchinnikova G."/>
            <person name="Lu M."/>
            <person name="Detter J.C."/>
            <person name="Han C."/>
            <person name="Tapia R."/>
            <person name="Land M."/>
            <person name="Hauser L."/>
            <person name="Kyrpides N."/>
            <person name="Ivanova N."/>
            <person name="Pagani I."/>
            <person name="Brambilla E.-M."/>
            <person name="Klenk H.-P."/>
            <person name="Woyke T."/>
        </authorList>
    </citation>
    <scope>NUCLEOTIDE SEQUENCE [LARGE SCALE GENOMIC DNA]</scope>
    <source>
        <strain evidence="5 6">NA-134</strain>
    </source>
</reference>
<accession>H5XJK5</accession>
<dbReference type="eggNOG" id="COG1579">
    <property type="taxonomic scope" value="Bacteria"/>
</dbReference>
<dbReference type="STRING" id="882082.SaccyDRAFT_0832"/>
<keyword evidence="6" id="KW-1185">Reference proteome</keyword>
<dbReference type="Pfam" id="PF02591">
    <property type="entry name" value="Zn_ribbon_9"/>
    <property type="match status" value="1"/>
</dbReference>
<dbReference type="Gene3D" id="1.10.287.1490">
    <property type="match status" value="1"/>
</dbReference>
<dbReference type="Pfam" id="PF24481">
    <property type="entry name" value="CT398_CC"/>
    <property type="match status" value="1"/>
</dbReference>
<name>H5XJK5_9PSEU</name>
<evidence type="ECO:0000256" key="1">
    <source>
        <dbReference type="SAM" id="Coils"/>
    </source>
</evidence>
<dbReference type="InterPro" id="IPR056003">
    <property type="entry name" value="CT398_CC_hairpin"/>
</dbReference>
<evidence type="ECO:0000313" key="6">
    <source>
        <dbReference type="Proteomes" id="UP000002791"/>
    </source>
</evidence>
<evidence type="ECO:0000259" key="4">
    <source>
        <dbReference type="Pfam" id="PF24481"/>
    </source>
</evidence>
<gene>
    <name evidence="5" type="ORF">SaccyDRAFT_0832</name>
</gene>
<keyword evidence="1" id="KW-0175">Coiled coil</keyword>
<dbReference type="InterPro" id="IPR003743">
    <property type="entry name" value="Zf-RING_7"/>
</dbReference>
<evidence type="ECO:0000313" key="5">
    <source>
        <dbReference type="EMBL" id="EHR59755.1"/>
    </source>
</evidence>
<evidence type="ECO:0000259" key="3">
    <source>
        <dbReference type="Pfam" id="PF02591"/>
    </source>
</evidence>
<organism evidence="5 6">
    <name type="scientific">Saccharomonospora cyanea NA-134</name>
    <dbReference type="NCBI Taxonomy" id="882082"/>
    <lineage>
        <taxon>Bacteria</taxon>
        <taxon>Bacillati</taxon>
        <taxon>Actinomycetota</taxon>
        <taxon>Actinomycetes</taxon>
        <taxon>Pseudonocardiales</taxon>
        <taxon>Pseudonocardiaceae</taxon>
        <taxon>Saccharomonospora</taxon>
    </lineage>
</organism>
<proteinExistence type="predicted"/>